<dbReference type="AlphaFoldDB" id="A0A8J2W902"/>
<name>A0A8J2W902_9CRUS</name>
<dbReference type="EMBL" id="CAKKLH010000292">
    <property type="protein sequence ID" value="CAH0109395.1"/>
    <property type="molecule type" value="Genomic_DNA"/>
</dbReference>
<sequence length="46" mass="5311">MVLPSCPTPFGDLRSFRKNRRKVFFLLNSTAARWLIVSGQVYLTHS</sequence>
<proteinExistence type="predicted"/>
<evidence type="ECO:0000313" key="2">
    <source>
        <dbReference type="Proteomes" id="UP000789390"/>
    </source>
</evidence>
<dbReference type="Proteomes" id="UP000789390">
    <property type="component" value="Unassembled WGS sequence"/>
</dbReference>
<gene>
    <name evidence="1" type="ORF">DGAL_LOCUS12873</name>
</gene>
<keyword evidence="2" id="KW-1185">Reference proteome</keyword>
<organism evidence="1 2">
    <name type="scientific">Daphnia galeata</name>
    <dbReference type="NCBI Taxonomy" id="27404"/>
    <lineage>
        <taxon>Eukaryota</taxon>
        <taxon>Metazoa</taxon>
        <taxon>Ecdysozoa</taxon>
        <taxon>Arthropoda</taxon>
        <taxon>Crustacea</taxon>
        <taxon>Branchiopoda</taxon>
        <taxon>Diplostraca</taxon>
        <taxon>Cladocera</taxon>
        <taxon>Anomopoda</taxon>
        <taxon>Daphniidae</taxon>
        <taxon>Daphnia</taxon>
    </lineage>
</organism>
<protein>
    <submittedName>
        <fullName evidence="1">Uncharacterized protein</fullName>
    </submittedName>
</protein>
<evidence type="ECO:0000313" key="1">
    <source>
        <dbReference type="EMBL" id="CAH0109395.1"/>
    </source>
</evidence>
<reference evidence="1" key="1">
    <citation type="submission" date="2021-11" db="EMBL/GenBank/DDBJ databases">
        <authorList>
            <person name="Schell T."/>
        </authorList>
    </citation>
    <scope>NUCLEOTIDE SEQUENCE</scope>
    <source>
        <strain evidence="1">M5</strain>
    </source>
</reference>
<comment type="caution">
    <text evidence="1">The sequence shown here is derived from an EMBL/GenBank/DDBJ whole genome shotgun (WGS) entry which is preliminary data.</text>
</comment>
<accession>A0A8J2W902</accession>